<keyword evidence="1" id="KW-0547">Nucleotide-binding</keyword>
<evidence type="ECO:0000256" key="1">
    <source>
        <dbReference type="ARBA" id="ARBA00022741"/>
    </source>
</evidence>
<accession>A0A1R2CW94</accession>
<dbReference type="GO" id="GO:0005525">
    <property type="term" value="F:GTP binding"/>
    <property type="evidence" value="ECO:0007669"/>
    <property type="project" value="InterPro"/>
</dbReference>
<dbReference type="Proteomes" id="UP000187209">
    <property type="component" value="Unassembled WGS sequence"/>
</dbReference>
<dbReference type="FunFam" id="3.40.50.300:FF:000808">
    <property type="entry name" value="Small GTP-binding protein, putative"/>
    <property type="match status" value="1"/>
</dbReference>
<keyword evidence="3" id="KW-1185">Reference proteome</keyword>
<proteinExistence type="predicted"/>
<dbReference type="PANTHER" id="PTHR47978">
    <property type="match status" value="1"/>
</dbReference>
<dbReference type="SMART" id="SM00173">
    <property type="entry name" value="RAS"/>
    <property type="match status" value="1"/>
</dbReference>
<evidence type="ECO:0000313" key="3">
    <source>
        <dbReference type="Proteomes" id="UP000187209"/>
    </source>
</evidence>
<dbReference type="SMART" id="SM00176">
    <property type="entry name" value="RAN"/>
    <property type="match status" value="1"/>
</dbReference>
<dbReference type="GO" id="GO:0003924">
    <property type="term" value="F:GTPase activity"/>
    <property type="evidence" value="ECO:0007669"/>
    <property type="project" value="InterPro"/>
</dbReference>
<dbReference type="SMART" id="SM00174">
    <property type="entry name" value="RHO"/>
    <property type="match status" value="1"/>
</dbReference>
<dbReference type="InterPro" id="IPR005225">
    <property type="entry name" value="Small_GTP-bd"/>
</dbReference>
<dbReference type="SMART" id="SM00175">
    <property type="entry name" value="RAB"/>
    <property type="match status" value="1"/>
</dbReference>
<dbReference type="InterPro" id="IPR027417">
    <property type="entry name" value="P-loop_NTPase"/>
</dbReference>
<protein>
    <submittedName>
        <fullName evidence="2">Uncharacterized protein</fullName>
    </submittedName>
</protein>
<organism evidence="2 3">
    <name type="scientific">Stentor coeruleus</name>
    <dbReference type="NCBI Taxonomy" id="5963"/>
    <lineage>
        <taxon>Eukaryota</taxon>
        <taxon>Sar</taxon>
        <taxon>Alveolata</taxon>
        <taxon>Ciliophora</taxon>
        <taxon>Postciliodesmatophora</taxon>
        <taxon>Heterotrichea</taxon>
        <taxon>Heterotrichida</taxon>
        <taxon>Stentoridae</taxon>
        <taxon>Stentor</taxon>
    </lineage>
</organism>
<dbReference type="PROSITE" id="PS51421">
    <property type="entry name" value="RAS"/>
    <property type="match status" value="1"/>
</dbReference>
<reference evidence="2 3" key="1">
    <citation type="submission" date="2016-11" db="EMBL/GenBank/DDBJ databases">
        <title>The macronuclear genome of Stentor coeruleus: a giant cell with tiny introns.</title>
        <authorList>
            <person name="Slabodnick M."/>
            <person name="Ruby J.G."/>
            <person name="Reiff S.B."/>
            <person name="Swart E.C."/>
            <person name="Gosai S."/>
            <person name="Prabakaran S."/>
            <person name="Witkowska E."/>
            <person name="Larue G.E."/>
            <person name="Fisher S."/>
            <person name="Freeman R.M."/>
            <person name="Gunawardena J."/>
            <person name="Chu W."/>
            <person name="Stover N.A."/>
            <person name="Gregory B.D."/>
            <person name="Nowacki M."/>
            <person name="Derisi J."/>
            <person name="Roy S.W."/>
            <person name="Marshall W.F."/>
            <person name="Sood P."/>
        </authorList>
    </citation>
    <scope>NUCLEOTIDE SEQUENCE [LARGE SCALE GENOMIC DNA]</scope>
    <source>
        <strain evidence="2">WM001</strain>
    </source>
</reference>
<dbReference type="PROSITE" id="PS51417">
    <property type="entry name" value="ARF"/>
    <property type="match status" value="1"/>
</dbReference>
<dbReference type="PRINTS" id="PR00449">
    <property type="entry name" value="RASTRNSFRMNG"/>
</dbReference>
<dbReference type="InterPro" id="IPR001806">
    <property type="entry name" value="Small_GTPase"/>
</dbReference>
<dbReference type="NCBIfam" id="TIGR00231">
    <property type="entry name" value="small_GTP"/>
    <property type="match status" value="1"/>
</dbReference>
<dbReference type="SUPFAM" id="SSF52540">
    <property type="entry name" value="P-loop containing nucleoside triphosphate hydrolases"/>
    <property type="match status" value="1"/>
</dbReference>
<dbReference type="Pfam" id="PF00071">
    <property type="entry name" value="Ras"/>
    <property type="match status" value="1"/>
</dbReference>
<dbReference type="PROSITE" id="PS51419">
    <property type="entry name" value="RAB"/>
    <property type="match status" value="1"/>
</dbReference>
<dbReference type="EMBL" id="MPUH01000045">
    <property type="protein sequence ID" value="OMJ93278.1"/>
    <property type="molecule type" value="Genomic_DNA"/>
</dbReference>
<comment type="caution">
    <text evidence="2">The sequence shown here is derived from an EMBL/GenBank/DDBJ whole genome shotgun (WGS) entry which is preliminary data.</text>
</comment>
<evidence type="ECO:0000313" key="2">
    <source>
        <dbReference type="EMBL" id="OMJ93278.1"/>
    </source>
</evidence>
<dbReference type="CDD" id="cd00154">
    <property type="entry name" value="Rab"/>
    <property type="match status" value="1"/>
</dbReference>
<gene>
    <name evidence="2" type="ORF">SteCoe_3736</name>
</gene>
<sequence length="204" mass="23112">MKNSFSHKEEIQAKIVVVGDSGSGKSSIITRYKNGTFDVKADCTIGASFYLHTFEYEKFTLKLYIWDTAGQERYDSISALYSRNSQAVILVADSTRTNKVETLSRWYNKIVKDILGEEVLVFIAINKIDLKNDFSEFDDVKKFAESINAPMFLTSAKDDLNITEMFLSISNALIRKYQSSSNSNFVIKGRVSLSCPSKKRKKCC</sequence>
<name>A0A1R2CW94_9CILI</name>
<dbReference type="Gene3D" id="3.40.50.300">
    <property type="entry name" value="P-loop containing nucleotide triphosphate hydrolases"/>
    <property type="match status" value="1"/>
</dbReference>
<dbReference type="AlphaFoldDB" id="A0A1R2CW94"/>